<dbReference type="Gene3D" id="1.10.10.10">
    <property type="entry name" value="Winged helix-like DNA-binding domain superfamily/Winged helix DNA-binding domain"/>
    <property type="match status" value="3"/>
</dbReference>
<evidence type="ECO:0000256" key="2">
    <source>
        <dbReference type="ARBA" id="ARBA00023125"/>
    </source>
</evidence>
<keyword evidence="8" id="KW-1185">Reference proteome</keyword>
<dbReference type="AlphaFoldDB" id="A0A561EVJ2"/>
<gene>
    <name evidence="7" type="ORF">FB465_4753</name>
</gene>
<evidence type="ECO:0000256" key="1">
    <source>
        <dbReference type="ARBA" id="ARBA00023015"/>
    </source>
</evidence>
<feature type="domain" description="HTH gntR-type" evidence="6">
    <location>
        <begin position="234"/>
        <end position="302"/>
    </location>
</feature>
<proteinExistence type="predicted"/>
<dbReference type="SMART" id="SM00345">
    <property type="entry name" value="HTH_GNTR"/>
    <property type="match status" value="3"/>
</dbReference>
<dbReference type="InterPro" id="IPR036390">
    <property type="entry name" value="WH_DNA-bd_sf"/>
</dbReference>
<feature type="compositionally biased region" description="Basic and acidic residues" evidence="5">
    <location>
        <begin position="98"/>
        <end position="113"/>
    </location>
</feature>
<dbReference type="RefSeq" id="WP_170290672.1">
    <property type="nucleotide sequence ID" value="NZ_BAAABR010000049.1"/>
</dbReference>
<dbReference type="PROSITE" id="PS50949">
    <property type="entry name" value="HTH_GNTR"/>
    <property type="match status" value="2"/>
</dbReference>
<evidence type="ECO:0000313" key="7">
    <source>
        <dbReference type="EMBL" id="TWE19634.1"/>
    </source>
</evidence>
<dbReference type="Proteomes" id="UP000318416">
    <property type="component" value="Unassembled WGS sequence"/>
</dbReference>
<evidence type="ECO:0000259" key="6">
    <source>
        <dbReference type="PROSITE" id="PS50949"/>
    </source>
</evidence>
<dbReference type="EMBL" id="VIVR01000001">
    <property type="protein sequence ID" value="TWE19634.1"/>
    <property type="molecule type" value="Genomic_DNA"/>
</dbReference>
<evidence type="ECO:0000256" key="4">
    <source>
        <dbReference type="SAM" id="Coils"/>
    </source>
</evidence>
<organism evidence="7 8">
    <name type="scientific">Kitasatospora atroaurantiaca</name>
    <dbReference type="NCBI Taxonomy" id="285545"/>
    <lineage>
        <taxon>Bacteria</taxon>
        <taxon>Bacillati</taxon>
        <taxon>Actinomycetota</taxon>
        <taxon>Actinomycetes</taxon>
        <taxon>Kitasatosporales</taxon>
        <taxon>Streptomycetaceae</taxon>
        <taxon>Kitasatospora</taxon>
    </lineage>
</organism>
<dbReference type="GO" id="GO:0045892">
    <property type="term" value="P:negative regulation of DNA-templated transcription"/>
    <property type="evidence" value="ECO:0007669"/>
    <property type="project" value="TreeGrafter"/>
</dbReference>
<keyword evidence="1" id="KW-0805">Transcription regulation</keyword>
<dbReference type="SUPFAM" id="SSF46785">
    <property type="entry name" value="Winged helix' DNA-binding domain"/>
    <property type="match status" value="3"/>
</dbReference>
<dbReference type="InterPro" id="IPR036388">
    <property type="entry name" value="WH-like_DNA-bd_sf"/>
</dbReference>
<comment type="caution">
    <text evidence="7">The sequence shown here is derived from an EMBL/GenBank/DDBJ whole genome shotgun (WGS) entry which is preliminary data.</text>
</comment>
<dbReference type="GO" id="GO:0003700">
    <property type="term" value="F:DNA-binding transcription factor activity"/>
    <property type="evidence" value="ECO:0007669"/>
    <property type="project" value="InterPro"/>
</dbReference>
<dbReference type="PANTHER" id="PTHR44846">
    <property type="entry name" value="MANNOSYL-D-GLYCERATE TRANSPORT/METABOLISM SYSTEM REPRESSOR MNGR-RELATED"/>
    <property type="match status" value="1"/>
</dbReference>
<evidence type="ECO:0000313" key="8">
    <source>
        <dbReference type="Proteomes" id="UP000318416"/>
    </source>
</evidence>
<evidence type="ECO:0000256" key="5">
    <source>
        <dbReference type="SAM" id="MobiDB-lite"/>
    </source>
</evidence>
<dbReference type="PANTHER" id="PTHR44846:SF17">
    <property type="entry name" value="GNTR-FAMILY TRANSCRIPTIONAL REGULATOR"/>
    <property type="match status" value="1"/>
</dbReference>
<keyword evidence="3" id="KW-0804">Transcription</keyword>
<dbReference type="PRINTS" id="PR00035">
    <property type="entry name" value="HTHGNTR"/>
</dbReference>
<dbReference type="GO" id="GO:0003677">
    <property type="term" value="F:DNA binding"/>
    <property type="evidence" value="ECO:0007669"/>
    <property type="project" value="UniProtKB-KW"/>
</dbReference>
<accession>A0A561EVJ2</accession>
<feature type="coiled-coil region" evidence="4">
    <location>
        <begin position="332"/>
        <end position="359"/>
    </location>
</feature>
<keyword evidence="2" id="KW-0238">DNA-binding</keyword>
<dbReference type="InterPro" id="IPR050679">
    <property type="entry name" value="Bact_HTH_transcr_reg"/>
</dbReference>
<dbReference type="InterPro" id="IPR000524">
    <property type="entry name" value="Tscrpt_reg_HTH_GntR"/>
</dbReference>
<feature type="domain" description="HTH gntR-type" evidence="6">
    <location>
        <begin position="10"/>
        <end position="78"/>
    </location>
</feature>
<name>A0A561EVJ2_9ACTN</name>
<reference evidence="7 8" key="1">
    <citation type="submission" date="2019-06" db="EMBL/GenBank/DDBJ databases">
        <title>Sequencing the genomes of 1000 actinobacteria strains.</title>
        <authorList>
            <person name="Klenk H.-P."/>
        </authorList>
    </citation>
    <scope>NUCLEOTIDE SEQUENCE [LARGE SCALE GENOMIC DNA]</scope>
    <source>
        <strain evidence="7 8">DSM 41649</strain>
    </source>
</reference>
<feature type="region of interest" description="Disordered" evidence="5">
    <location>
        <begin position="98"/>
        <end position="120"/>
    </location>
</feature>
<sequence>MTLPLEEDPRPPYLQAADVLRAEILEERIRPGEKLPSTRTLQERYGIASSTVQNALRVLKDEGLVYSVQGRGSYVRSHEKEYREKAILEEIQQIADQAKAEREQAKRSTHDTPADPGSAEPPVLQAIWAIREAIVEGRLKFEDKLPDPIKLQLMFVTDSETVERALRHLAFERLVHRTPRGSLTVALTGGGRNNLRRSMLARARVESLRRAAEREGETLADDFALDDPTEEDSRPPYIQVADILRREILDGELKPGSQLPAARALQERFGVASSTVQNALRLLKGEDLIYSVLGRGSYVRKTAVVRPSEQTADVPLERVKEPRTAEHDAAELVRLRKQVTQLQKTRKQLEAEVSRLTKELERRG</sequence>
<evidence type="ECO:0000256" key="3">
    <source>
        <dbReference type="ARBA" id="ARBA00023163"/>
    </source>
</evidence>
<dbReference type="CDD" id="cd07377">
    <property type="entry name" value="WHTH_GntR"/>
    <property type="match status" value="2"/>
</dbReference>
<keyword evidence="4" id="KW-0175">Coiled coil</keyword>
<dbReference type="Pfam" id="PF00392">
    <property type="entry name" value="GntR"/>
    <property type="match status" value="3"/>
</dbReference>
<protein>
    <submittedName>
        <fullName evidence="7">Regulatory GntR family protein</fullName>
    </submittedName>
</protein>